<dbReference type="SUPFAM" id="SSF101498">
    <property type="entry name" value="Anti-sigma factor FlgM"/>
    <property type="match status" value="1"/>
</dbReference>
<feature type="region of interest" description="Disordered" evidence="1">
    <location>
        <begin position="1"/>
        <end position="46"/>
    </location>
</feature>
<dbReference type="InterPro" id="IPR035890">
    <property type="entry name" value="Anti-sigma-28_factor_FlgM_sf"/>
</dbReference>
<proteinExistence type="predicted"/>
<evidence type="ECO:0000313" key="3">
    <source>
        <dbReference type="EMBL" id="SVD94973.1"/>
    </source>
</evidence>
<gene>
    <name evidence="3" type="ORF">METZ01_LOCUS447827</name>
</gene>
<organism evidence="3">
    <name type="scientific">marine metagenome</name>
    <dbReference type="NCBI Taxonomy" id="408172"/>
    <lineage>
        <taxon>unclassified sequences</taxon>
        <taxon>metagenomes</taxon>
        <taxon>ecological metagenomes</taxon>
    </lineage>
</organism>
<reference evidence="3" key="1">
    <citation type="submission" date="2018-05" db="EMBL/GenBank/DDBJ databases">
        <authorList>
            <person name="Lanie J.A."/>
            <person name="Ng W.-L."/>
            <person name="Kazmierczak K.M."/>
            <person name="Andrzejewski T.M."/>
            <person name="Davidsen T.M."/>
            <person name="Wayne K.J."/>
            <person name="Tettelin H."/>
            <person name="Glass J.I."/>
            <person name="Rusch D."/>
            <person name="Podicherti R."/>
            <person name="Tsui H.-C.T."/>
            <person name="Winkler M.E."/>
        </authorList>
    </citation>
    <scope>NUCLEOTIDE SEQUENCE</scope>
</reference>
<feature type="compositionally biased region" description="Gly residues" evidence="1">
    <location>
        <begin position="1"/>
        <end position="20"/>
    </location>
</feature>
<evidence type="ECO:0000259" key="2">
    <source>
        <dbReference type="Pfam" id="PF04316"/>
    </source>
</evidence>
<evidence type="ECO:0000256" key="1">
    <source>
        <dbReference type="SAM" id="MobiDB-lite"/>
    </source>
</evidence>
<sequence>MSVDGIGGKGGPDGAGGPKGTGRKGGPKSPPPGGDSKGPVSPKKPNLFMKNFLKAIRAEPEVRTDVVEKYKDQIKAGEYKINPNKLASQLLMESIEESFKS</sequence>
<dbReference type="Pfam" id="PF04316">
    <property type="entry name" value="FlgM"/>
    <property type="match status" value="1"/>
</dbReference>
<name>A0A382ZHS2_9ZZZZ</name>
<accession>A0A382ZHS2</accession>
<feature type="domain" description="Anti-sigma-28 factor FlgM C-terminal" evidence="2">
    <location>
        <begin position="50"/>
        <end position="91"/>
    </location>
</feature>
<dbReference type="EMBL" id="UINC01183973">
    <property type="protein sequence ID" value="SVD94973.1"/>
    <property type="molecule type" value="Genomic_DNA"/>
</dbReference>
<dbReference type="InterPro" id="IPR031316">
    <property type="entry name" value="FlgM_C"/>
</dbReference>
<protein>
    <recommendedName>
        <fullName evidence="2">Anti-sigma-28 factor FlgM C-terminal domain-containing protein</fullName>
    </recommendedName>
</protein>
<dbReference type="AlphaFoldDB" id="A0A382ZHS2"/>